<dbReference type="AlphaFoldDB" id="A0A0F9ITM5"/>
<comment type="caution">
    <text evidence="1">The sequence shown here is derived from an EMBL/GenBank/DDBJ whole genome shotgun (WGS) entry which is preliminary data.</text>
</comment>
<accession>A0A0F9ITM5</accession>
<organism evidence="1">
    <name type="scientific">marine sediment metagenome</name>
    <dbReference type="NCBI Taxonomy" id="412755"/>
    <lineage>
        <taxon>unclassified sequences</taxon>
        <taxon>metagenomes</taxon>
        <taxon>ecological metagenomes</taxon>
    </lineage>
</organism>
<name>A0A0F9ITM5_9ZZZZ</name>
<protein>
    <submittedName>
        <fullName evidence="1">Uncharacterized protein</fullName>
    </submittedName>
</protein>
<evidence type="ECO:0000313" key="1">
    <source>
        <dbReference type="EMBL" id="KKL90432.1"/>
    </source>
</evidence>
<gene>
    <name evidence="1" type="ORF">LCGC14_1904740</name>
</gene>
<dbReference type="EMBL" id="LAZR01020008">
    <property type="protein sequence ID" value="KKL90432.1"/>
    <property type="molecule type" value="Genomic_DNA"/>
</dbReference>
<proteinExistence type="predicted"/>
<reference evidence="1" key="1">
    <citation type="journal article" date="2015" name="Nature">
        <title>Complex archaea that bridge the gap between prokaryotes and eukaryotes.</title>
        <authorList>
            <person name="Spang A."/>
            <person name="Saw J.H."/>
            <person name="Jorgensen S.L."/>
            <person name="Zaremba-Niedzwiedzka K."/>
            <person name="Martijn J."/>
            <person name="Lind A.E."/>
            <person name="van Eijk R."/>
            <person name="Schleper C."/>
            <person name="Guy L."/>
            <person name="Ettema T.J."/>
        </authorList>
    </citation>
    <scope>NUCLEOTIDE SEQUENCE</scope>
</reference>
<sequence>MIIEDNKDEEIVEFFGMDNIIKDLYFELETKRAVMFGRQFYLWEKKFIIIGSHL</sequence>